<dbReference type="PANTHER" id="PTHR43731:SF14">
    <property type="entry name" value="PRESENILIN-ASSOCIATED RHOMBOID-LIKE PROTEIN, MITOCHONDRIAL"/>
    <property type="match status" value="1"/>
</dbReference>
<evidence type="ECO:0000313" key="9">
    <source>
        <dbReference type="EMBL" id="GAP19416.1"/>
    </source>
</evidence>
<keyword evidence="11" id="KW-1185">Reference proteome</keyword>
<dbReference type="AlphaFoldDB" id="A0A0M9U349"/>
<dbReference type="RefSeq" id="WP_062419697.1">
    <property type="nucleotide sequence ID" value="NZ_BBXZ01000176.1"/>
</dbReference>
<evidence type="ECO:0000256" key="7">
    <source>
        <dbReference type="SAM" id="Phobius"/>
    </source>
</evidence>
<dbReference type="EMBL" id="DF967975">
    <property type="protein sequence ID" value="GAP19416.1"/>
    <property type="molecule type" value="Genomic_DNA"/>
</dbReference>
<dbReference type="FunFam" id="1.20.1540.10:FF:000027">
    <property type="entry name" value="Rhomboid family intramembrane serine protease"/>
    <property type="match status" value="1"/>
</dbReference>
<dbReference type="PATRIC" id="fig|229921.5.peg.3754"/>
<comment type="similarity">
    <text evidence="2">Belongs to the peptidase S54 family.</text>
</comment>
<dbReference type="OrthoDB" id="9813074at2"/>
<feature type="transmembrane region" description="Helical" evidence="7">
    <location>
        <begin position="155"/>
        <end position="176"/>
    </location>
</feature>
<dbReference type="Proteomes" id="UP000050501">
    <property type="component" value="Unassembled WGS sequence"/>
</dbReference>
<protein>
    <submittedName>
        <fullName evidence="10">Peptidase S54</fullName>
    </submittedName>
</protein>
<evidence type="ECO:0000256" key="3">
    <source>
        <dbReference type="ARBA" id="ARBA00022692"/>
    </source>
</evidence>
<evidence type="ECO:0000256" key="4">
    <source>
        <dbReference type="ARBA" id="ARBA00022801"/>
    </source>
</evidence>
<keyword evidence="4" id="KW-0378">Hydrolase</keyword>
<gene>
    <name evidence="10" type="ORF">ADN01_09605</name>
    <name evidence="9" type="ORF">LSAC_03318</name>
</gene>
<dbReference type="SUPFAM" id="SSF144091">
    <property type="entry name" value="Rhomboid-like"/>
    <property type="match status" value="1"/>
</dbReference>
<evidence type="ECO:0000313" key="10">
    <source>
        <dbReference type="EMBL" id="KPL81829.1"/>
    </source>
</evidence>
<accession>A0A0M9U349</accession>
<sequence length="232" mass="25717">MLPLRDTIHSRTFPIVNWLLIAANALVFFFEISLSAPRLEGLIARFGLIPAQIDLLNPLTWLPFLSHMFLHGGWFHFLSNVWILFIFGDNVEDRLGSGRYLLFYLLGGVAAGGLQTVVNLGSTIPAIGASGAIAAVMGAYFYFFPQARVITLIPVFIIPWFVEIPAVIFLGVWFVSQLYSGFLSLNAAGGMAMGGVAWWAHIGGFVFGLLLAMILSPRRRAPRSYADEYYPW</sequence>
<dbReference type="InterPro" id="IPR022764">
    <property type="entry name" value="Peptidase_S54_rhomboid_dom"/>
</dbReference>
<reference evidence="10 11" key="2">
    <citation type="submission" date="2015-07" db="EMBL/GenBank/DDBJ databases">
        <title>Genome sequence of Levilinea saccharolytica DSM 16555.</title>
        <authorList>
            <person name="Hemp J."/>
            <person name="Ward L.M."/>
            <person name="Pace L.A."/>
            <person name="Fischer W.W."/>
        </authorList>
    </citation>
    <scope>NUCLEOTIDE SEQUENCE [LARGE SCALE GENOMIC DNA]</scope>
    <source>
        <strain evidence="10 11">KIBI-1</strain>
    </source>
</reference>
<dbReference type="Pfam" id="PF01694">
    <property type="entry name" value="Rhomboid"/>
    <property type="match status" value="1"/>
</dbReference>
<feature type="domain" description="Peptidase S54 rhomboid" evidence="8">
    <location>
        <begin position="61"/>
        <end position="217"/>
    </location>
</feature>
<evidence type="ECO:0000256" key="1">
    <source>
        <dbReference type="ARBA" id="ARBA00004141"/>
    </source>
</evidence>
<dbReference type="EMBL" id="LGCM01000035">
    <property type="protein sequence ID" value="KPL81829.1"/>
    <property type="molecule type" value="Genomic_DNA"/>
</dbReference>
<comment type="subcellular location">
    <subcellularLocation>
        <location evidence="1">Membrane</location>
        <topology evidence="1">Multi-pass membrane protein</topology>
    </subcellularLocation>
</comment>
<dbReference type="GO" id="GO:0016020">
    <property type="term" value="C:membrane"/>
    <property type="evidence" value="ECO:0007669"/>
    <property type="project" value="UniProtKB-SubCell"/>
</dbReference>
<keyword evidence="3 7" id="KW-0812">Transmembrane</keyword>
<dbReference type="STRING" id="229921.ADN01_09605"/>
<organism evidence="9">
    <name type="scientific">Levilinea saccharolytica</name>
    <dbReference type="NCBI Taxonomy" id="229921"/>
    <lineage>
        <taxon>Bacteria</taxon>
        <taxon>Bacillati</taxon>
        <taxon>Chloroflexota</taxon>
        <taxon>Anaerolineae</taxon>
        <taxon>Anaerolineales</taxon>
        <taxon>Anaerolineaceae</taxon>
        <taxon>Levilinea</taxon>
    </lineage>
</organism>
<evidence type="ECO:0000256" key="5">
    <source>
        <dbReference type="ARBA" id="ARBA00022989"/>
    </source>
</evidence>
<evidence type="ECO:0000259" key="8">
    <source>
        <dbReference type="Pfam" id="PF01694"/>
    </source>
</evidence>
<keyword evidence="6 7" id="KW-0472">Membrane</keyword>
<dbReference type="GO" id="GO:0004252">
    <property type="term" value="F:serine-type endopeptidase activity"/>
    <property type="evidence" value="ECO:0007669"/>
    <property type="project" value="InterPro"/>
</dbReference>
<evidence type="ECO:0000313" key="11">
    <source>
        <dbReference type="Proteomes" id="UP000050501"/>
    </source>
</evidence>
<evidence type="ECO:0000256" key="2">
    <source>
        <dbReference type="ARBA" id="ARBA00009045"/>
    </source>
</evidence>
<proteinExistence type="inferred from homology"/>
<dbReference type="PANTHER" id="PTHR43731">
    <property type="entry name" value="RHOMBOID PROTEASE"/>
    <property type="match status" value="1"/>
</dbReference>
<dbReference type="InterPro" id="IPR050925">
    <property type="entry name" value="Rhomboid_protease_S54"/>
</dbReference>
<feature type="transmembrane region" description="Helical" evidence="7">
    <location>
        <begin position="68"/>
        <end position="88"/>
    </location>
</feature>
<name>A0A0M9U349_9CHLR</name>
<dbReference type="InterPro" id="IPR035952">
    <property type="entry name" value="Rhomboid-like_sf"/>
</dbReference>
<feature type="transmembrane region" description="Helical" evidence="7">
    <location>
        <begin position="100"/>
        <end position="118"/>
    </location>
</feature>
<feature type="transmembrane region" description="Helical" evidence="7">
    <location>
        <begin position="124"/>
        <end position="143"/>
    </location>
</feature>
<evidence type="ECO:0000256" key="6">
    <source>
        <dbReference type="ARBA" id="ARBA00023136"/>
    </source>
</evidence>
<dbReference type="Gene3D" id="1.20.1540.10">
    <property type="entry name" value="Rhomboid-like"/>
    <property type="match status" value="1"/>
</dbReference>
<feature type="transmembrane region" description="Helical" evidence="7">
    <location>
        <begin position="12"/>
        <end position="30"/>
    </location>
</feature>
<keyword evidence="5 7" id="KW-1133">Transmembrane helix</keyword>
<feature type="transmembrane region" description="Helical" evidence="7">
    <location>
        <begin position="196"/>
        <end position="215"/>
    </location>
</feature>
<reference evidence="9" key="1">
    <citation type="journal article" date="2015" name="Genome Announc.">
        <title>Draft Genome Sequences of Anaerolinea thermolimosa IMO-1, Bellilinea caldifistulae GOMI-1, Leptolinea tardivitalis YMTK-2, Levilinea saccharolytica KIBI-1, Longilinea arvoryzae KOME-1, Previously Described as Members of the Class Anaerolineae (Chloroflexi).</title>
        <authorList>
            <person name="Matsuura N."/>
            <person name="Tourlousse M.D."/>
            <person name="Ohashi A."/>
            <person name="Hugenholtz P."/>
            <person name="Sekiguchi Y."/>
        </authorList>
    </citation>
    <scope>NUCLEOTIDE SEQUENCE</scope>
    <source>
        <strain evidence="9">KIBI-1</strain>
    </source>
</reference>